<dbReference type="Proteomes" id="UP000694892">
    <property type="component" value="Chromosome 8S"/>
</dbReference>
<evidence type="ECO:0000313" key="1">
    <source>
        <dbReference type="EMBL" id="OCT65832.1"/>
    </source>
</evidence>
<accession>A0A974C3J2</accession>
<dbReference type="AlphaFoldDB" id="A0A974C3J2"/>
<proteinExistence type="predicted"/>
<gene>
    <name evidence="1" type="ORF">XELAEV_18042082mg</name>
</gene>
<dbReference type="EMBL" id="CM004481">
    <property type="protein sequence ID" value="OCT65832.1"/>
    <property type="molecule type" value="Genomic_DNA"/>
</dbReference>
<organism evidence="1 2">
    <name type="scientific">Xenopus laevis</name>
    <name type="common">African clawed frog</name>
    <dbReference type="NCBI Taxonomy" id="8355"/>
    <lineage>
        <taxon>Eukaryota</taxon>
        <taxon>Metazoa</taxon>
        <taxon>Chordata</taxon>
        <taxon>Craniata</taxon>
        <taxon>Vertebrata</taxon>
        <taxon>Euteleostomi</taxon>
        <taxon>Amphibia</taxon>
        <taxon>Batrachia</taxon>
        <taxon>Anura</taxon>
        <taxon>Pipoidea</taxon>
        <taxon>Pipidae</taxon>
        <taxon>Xenopodinae</taxon>
        <taxon>Xenopus</taxon>
        <taxon>Xenopus</taxon>
    </lineage>
</organism>
<sequence length="92" mass="9663">MIPPVVYAAIFPSILVPSTATPTIVSLICPIISTVIPPAVPHLHLKYGSIVSSTLKPLGRPCIPFHSIPQTAEAGSAGYLRSNGMERNAVFA</sequence>
<evidence type="ECO:0000313" key="2">
    <source>
        <dbReference type="Proteomes" id="UP000694892"/>
    </source>
</evidence>
<reference evidence="2" key="1">
    <citation type="journal article" date="2016" name="Nature">
        <title>Genome evolution in the allotetraploid frog Xenopus laevis.</title>
        <authorList>
            <person name="Session A.M."/>
            <person name="Uno Y."/>
            <person name="Kwon T."/>
            <person name="Chapman J.A."/>
            <person name="Toyoda A."/>
            <person name="Takahashi S."/>
            <person name="Fukui A."/>
            <person name="Hikosaka A."/>
            <person name="Suzuki A."/>
            <person name="Kondo M."/>
            <person name="van Heeringen S.J."/>
            <person name="Quigley I."/>
            <person name="Heinz S."/>
            <person name="Ogino H."/>
            <person name="Ochi H."/>
            <person name="Hellsten U."/>
            <person name="Lyons J.B."/>
            <person name="Simakov O."/>
            <person name="Putnam N."/>
            <person name="Stites J."/>
            <person name="Kuroki Y."/>
            <person name="Tanaka T."/>
            <person name="Michiue T."/>
            <person name="Watanabe M."/>
            <person name="Bogdanovic O."/>
            <person name="Lister R."/>
            <person name="Georgiou G."/>
            <person name="Paranjpe S.S."/>
            <person name="van Kruijsbergen I."/>
            <person name="Shu S."/>
            <person name="Carlson J."/>
            <person name="Kinoshita T."/>
            <person name="Ohta Y."/>
            <person name="Mawaribuchi S."/>
            <person name="Jenkins J."/>
            <person name="Grimwood J."/>
            <person name="Schmutz J."/>
            <person name="Mitros T."/>
            <person name="Mozaffari S.V."/>
            <person name="Suzuki Y."/>
            <person name="Haramoto Y."/>
            <person name="Yamamoto T.S."/>
            <person name="Takagi C."/>
            <person name="Heald R."/>
            <person name="Miller K."/>
            <person name="Haudenschild C."/>
            <person name="Kitzman J."/>
            <person name="Nakayama T."/>
            <person name="Izutsu Y."/>
            <person name="Robert J."/>
            <person name="Fortriede J."/>
            <person name="Burns K."/>
            <person name="Lotay V."/>
            <person name="Karimi K."/>
            <person name="Yasuoka Y."/>
            <person name="Dichmann D.S."/>
            <person name="Flajnik M.F."/>
            <person name="Houston D.W."/>
            <person name="Shendure J."/>
            <person name="DuPasquier L."/>
            <person name="Vize P.D."/>
            <person name="Zorn A.M."/>
            <person name="Ito M."/>
            <person name="Marcotte E.M."/>
            <person name="Wallingford J.B."/>
            <person name="Ito Y."/>
            <person name="Asashima M."/>
            <person name="Ueno N."/>
            <person name="Matsuda Y."/>
            <person name="Veenstra G.J."/>
            <person name="Fujiyama A."/>
            <person name="Harland R.M."/>
            <person name="Taira M."/>
            <person name="Rokhsar D.S."/>
        </authorList>
    </citation>
    <scope>NUCLEOTIDE SEQUENCE [LARGE SCALE GENOMIC DNA]</scope>
    <source>
        <strain evidence="2">J</strain>
    </source>
</reference>
<name>A0A974C3J2_XENLA</name>
<protein>
    <submittedName>
        <fullName evidence="1">Uncharacterized protein</fullName>
    </submittedName>
</protein>